<reference evidence="1" key="2">
    <citation type="journal article" date="2023" name="Microbiol Resour">
        <title>Decontamination and Annotation of the Draft Genome Sequence of the Oomycete Lagenidium giganteum ARSEF 373.</title>
        <authorList>
            <person name="Morgan W.R."/>
            <person name="Tartar A."/>
        </authorList>
    </citation>
    <scope>NUCLEOTIDE SEQUENCE</scope>
    <source>
        <strain evidence="1">ARSEF 373</strain>
    </source>
</reference>
<name>A0AAV2Z544_9STRA</name>
<gene>
    <name evidence="1" type="ORF">N0F65_010958</name>
</gene>
<protein>
    <recommendedName>
        <fullName evidence="3">Glutaredoxin domain-containing protein</fullName>
    </recommendedName>
</protein>
<evidence type="ECO:0008006" key="3">
    <source>
        <dbReference type="Google" id="ProtNLM"/>
    </source>
</evidence>
<dbReference type="Proteomes" id="UP001146120">
    <property type="component" value="Unassembled WGS sequence"/>
</dbReference>
<comment type="caution">
    <text evidence="1">The sequence shown here is derived from an EMBL/GenBank/DDBJ whole genome shotgun (WGS) entry which is preliminary data.</text>
</comment>
<organism evidence="1 2">
    <name type="scientific">Lagenidium giganteum</name>
    <dbReference type="NCBI Taxonomy" id="4803"/>
    <lineage>
        <taxon>Eukaryota</taxon>
        <taxon>Sar</taxon>
        <taxon>Stramenopiles</taxon>
        <taxon>Oomycota</taxon>
        <taxon>Peronosporomycetes</taxon>
        <taxon>Pythiales</taxon>
        <taxon>Pythiaceae</taxon>
    </lineage>
</organism>
<sequence length="134" mass="14872">MSASKRCIVLTSSTSMFADQKGQITMMAAILKGNRIVYTEIDCSLEENREARDKYFQVSGIRGNYPQVFLQDKTNPNDITFVGSFEQVQQLNELSDVPREILEQNNLKTLADVFAGTVLALAVHSVACCWCANG</sequence>
<reference evidence="1" key="1">
    <citation type="submission" date="2022-11" db="EMBL/GenBank/DDBJ databases">
        <authorList>
            <person name="Morgan W.R."/>
            <person name="Tartar A."/>
        </authorList>
    </citation>
    <scope>NUCLEOTIDE SEQUENCE</scope>
    <source>
        <strain evidence="1">ARSEF 373</strain>
    </source>
</reference>
<accession>A0AAV2Z544</accession>
<dbReference type="Gene3D" id="3.40.30.10">
    <property type="entry name" value="Glutaredoxin"/>
    <property type="match status" value="1"/>
</dbReference>
<dbReference type="EMBL" id="DAKRPA010000030">
    <property type="protein sequence ID" value="DBA02486.1"/>
    <property type="molecule type" value="Genomic_DNA"/>
</dbReference>
<keyword evidence="2" id="KW-1185">Reference proteome</keyword>
<dbReference type="PROSITE" id="PS51354">
    <property type="entry name" value="GLUTAREDOXIN_2"/>
    <property type="match status" value="1"/>
</dbReference>
<proteinExistence type="predicted"/>
<evidence type="ECO:0000313" key="1">
    <source>
        <dbReference type="EMBL" id="DBA02486.1"/>
    </source>
</evidence>
<evidence type="ECO:0000313" key="2">
    <source>
        <dbReference type="Proteomes" id="UP001146120"/>
    </source>
</evidence>
<dbReference type="AlphaFoldDB" id="A0AAV2Z544"/>